<evidence type="ECO:0000313" key="2">
    <source>
        <dbReference type="Proteomes" id="UP000198372"/>
    </source>
</evidence>
<dbReference type="AlphaFoldDB" id="A0A238FAI8"/>
<protein>
    <submittedName>
        <fullName evidence="1">BQ2448_2121 protein</fullName>
    </submittedName>
</protein>
<reference evidence="2" key="1">
    <citation type="submission" date="2016-09" db="EMBL/GenBank/DDBJ databases">
        <authorList>
            <person name="Jeantristanb JTB J.-T."/>
            <person name="Ricardo R."/>
        </authorList>
    </citation>
    <scope>NUCLEOTIDE SEQUENCE [LARGE SCALE GENOMIC DNA]</scope>
</reference>
<organism evidence="1 2">
    <name type="scientific">Microbotryum intermedium</name>
    <dbReference type="NCBI Taxonomy" id="269621"/>
    <lineage>
        <taxon>Eukaryota</taxon>
        <taxon>Fungi</taxon>
        <taxon>Dikarya</taxon>
        <taxon>Basidiomycota</taxon>
        <taxon>Pucciniomycotina</taxon>
        <taxon>Microbotryomycetes</taxon>
        <taxon>Microbotryales</taxon>
        <taxon>Microbotryaceae</taxon>
        <taxon>Microbotryum</taxon>
    </lineage>
</organism>
<dbReference type="EMBL" id="FMSP01000004">
    <property type="protein sequence ID" value="SCV69101.1"/>
    <property type="molecule type" value="Genomic_DNA"/>
</dbReference>
<name>A0A238FAI8_9BASI</name>
<dbReference type="Proteomes" id="UP000198372">
    <property type="component" value="Unassembled WGS sequence"/>
</dbReference>
<gene>
    <name evidence="1" type="ORF">BQ2448_2121</name>
</gene>
<evidence type="ECO:0000313" key="1">
    <source>
        <dbReference type="EMBL" id="SCV69101.1"/>
    </source>
</evidence>
<accession>A0A238FAI8</accession>
<keyword evidence="2" id="KW-1185">Reference proteome</keyword>
<proteinExistence type="predicted"/>
<dbReference type="OrthoDB" id="10648390at2759"/>
<sequence length="245" mass="27139">MFVHGVYNENTGLGYLKTVFTGLIAPTVSLVLGIGPLQISEKPSTRELGQQGDGTYELRATSDVPGTLGPILTLLPVEAKTGENFKRLFHAEREIKNRKWQPMQSPFLDIRILKHEAYAGEPIMTQLEDPAAMCAKIALQMLSVQARFGLFYAAPYNVIVELVVEEGRTFLLIGDFLDFTDATSAPTSPTFHAHLMPLFLQSDSAYRTEEPSMDLRRELRAVATEVEVYNRGGPSALIVLPKNEV</sequence>